<protein>
    <recommendedName>
        <fullName evidence="1">DUF6630 domain-containing protein</fullName>
    </recommendedName>
</protein>
<evidence type="ECO:0000313" key="3">
    <source>
        <dbReference type="Proteomes" id="UP000549113"/>
    </source>
</evidence>
<reference evidence="2 3" key="1">
    <citation type="submission" date="2020-08" db="EMBL/GenBank/DDBJ databases">
        <title>Sequencing the genomes of 1000 actinobacteria strains.</title>
        <authorList>
            <person name="Klenk H.-P."/>
        </authorList>
    </citation>
    <scope>NUCLEOTIDE SEQUENCE [LARGE SCALE GENOMIC DNA]</scope>
    <source>
        <strain evidence="2 3">DSM 19600</strain>
    </source>
</reference>
<evidence type="ECO:0000313" key="2">
    <source>
        <dbReference type="EMBL" id="MBB4141033.1"/>
    </source>
</evidence>
<proteinExistence type="predicted"/>
<sequence length="143" mass="14741">MSDDWTRLCALLDDDPDLLTSVGAAAGDPDEADPWGAVIDGLDDAGALAYLERGDAGVELADALAGVPRVFRAGVDLEPVADVEGELPAAIARADAILAPQGLRLVYLAEDSDAFPLVVVPVAHADEIVALATKLGHEARVFG</sequence>
<dbReference type="RefSeq" id="WP_183500563.1">
    <property type="nucleotide sequence ID" value="NZ_BAABCO010000004.1"/>
</dbReference>
<gene>
    <name evidence="2" type="ORF">BKA10_002827</name>
</gene>
<feature type="domain" description="DUF6630" evidence="1">
    <location>
        <begin position="5"/>
        <end position="141"/>
    </location>
</feature>
<name>A0AA40VP31_9MICO</name>
<organism evidence="2 3">
    <name type="scientific">Microbacterium invictum</name>
    <dbReference type="NCBI Taxonomy" id="515415"/>
    <lineage>
        <taxon>Bacteria</taxon>
        <taxon>Bacillati</taxon>
        <taxon>Actinomycetota</taxon>
        <taxon>Actinomycetes</taxon>
        <taxon>Micrococcales</taxon>
        <taxon>Microbacteriaceae</taxon>
        <taxon>Microbacterium</taxon>
    </lineage>
</organism>
<dbReference type="InterPro" id="IPR046582">
    <property type="entry name" value="DUF6630"/>
</dbReference>
<evidence type="ECO:0000259" key="1">
    <source>
        <dbReference type="Pfam" id="PF20335"/>
    </source>
</evidence>
<accession>A0AA40VP31</accession>
<keyword evidence="3" id="KW-1185">Reference proteome</keyword>
<dbReference type="Pfam" id="PF20335">
    <property type="entry name" value="DUF6630"/>
    <property type="match status" value="1"/>
</dbReference>
<dbReference type="AlphaFoldDB" id="A0AA40VP31"/>
<comment type="caution">
    <text evidence="2">The sequence shown here is derived from an EMBL/GenBank/DDBJ whole genome shotgun (WGS) entry which is preliminary data.</text>
</comment>
<dbReference type="Proteomes" id="UP000549113">
    <property type="component" value="Unassembled WGS sequence"/>
</dbReference>
<dbReference type="EMBL" id="JACIFH010000001">
    <property type="protein sequence ID" value="MBB4141033.1"/>
    <property type="molecule type" value="Genomic_DNA"/>
</dbReference>